<dbReference type="InterPro" id="IPR054722">
    <property type="entry name" value="PolX-like_BBD"/>
</dbReference>
<keyword evidence="2" id="KW-0175">Coiled coil</keyword>
<evidence type="ECO:0000259" key="4">
    <source>
        <dbReference type="PROSITE" id="PS50994"/>
    </source>
</evidence>
<dbReference type="GO" id="GO:0008233">
    <property type="term" value="F:peptidase activity"/>
    <property type="evidence" value="ECO:0007669"/>
    <property type="project" value="UniProtKB-KW"/>
</dbReference>
<accession>A0A6L2NB57</accession>
<gene>
    <name evidence="5" type="ORF">Tci_054300</name>
</gene>
<keyword evidence="1" id="KW-0378">Hydrolase</keyword>
<dbReference type="InterPro" id="IPR036397">
    <property type="entry name" value="RNaseH_sf"/>
</dbReference>
<feature type="compositionally biased region" description="Acidic residues" evidence="3">
    <location>
        <begin position="91"/>
        <end position="104"/>
    </location>
</feature>
<name>A0A6L2NB57_TANCI</name>
<reference evidence="5" key="1">
    <citation type="journal article" date="2019" name="Sci. Rep.">
        <title>Draft genome of Tanacetum cinerariifolium, the natural source of mosquito coil.</title>
        <authorList>
            <person name="Yamashiro T."/>
            <person name="Shiraishi A."/>
            <person name="Satake H."/>
            <person name="Nakayama K."/>
        </authorList>
    </citation>
    <scope>NUCLEOTIDE SEQUENCE</scope>
</reference>
<dbReference type="EMBL" id="BKCJ010008457">
    <property type="protein sequence ID" value="GEU82322.1"/>
    <property type="molecule type" value="Genomic_DNA"/>
</dbReference>
<feature type="compositionally biased region" description="Basic and acidic residues" evidence="3">
    <location>
        <begin position="545"/>
        <end position="554"/>
    </location>
</feature>
<proteinExistence type="predicted"/>
<dbReference type="PROSITE" id="PS50994">
    <property type="entry name" value="INTEGRASE"/>
    <property type="match status" value="1"/>
</dbReference>
<feature type="region of interest" description="Disordered" evidence="3">
    <location>
        <begin position="395"/>
        <end position="431"/>
    </location>
</feature>
<feature type="compositionally biased region" description="Basic and acidic residues" evidence="3">
    <location>
        <begin position="115"/>
        <end position="124"/>
    </location>
</feature>
<dbReference type="GO" id="GO:0006508">
    <property type="term" value="P:proteolysis"/>
    <property type="evidence" value="ECO:0007669"/>
    <property type="project" value="UniProtKB-KW"/>
</dbReference>
<organism evidence="5">
    <name type="scientific">Tanacetum cinerariifolium</name>
    <name type="common">Dalmatian daisy</name>
    <name type="synonym">Chrysanthemum cinerariifolium</name>
    <dbReference type="NCBI Taxonomy" id="118510"/>
    <lineage>
        <taxon>Eukaryota</taxon>
        <taxon>Viridiplantae</taxon>
        <taxon>Streptophyta</taxon>
        <taxon>Embryophyta</taxon>
        <taxon>Tracheophyta</taxon>
        <taxon>Spermatophyta</taxon>
        <taxon>Magnoliopsida</taxon>
        <taxon>eudicotyledons</taxon>
        <taxon>Gunneridae</taxon>
        <taxon>Pentapetalae</taxon>
        <taxon>asterids</taxon>
        <taxon>campanulids</taxon>
        <taxon>Asterales</taxon>
        <taxon>Asteraceae</taxon>
        <taxon>Asteroideae</taxon>
        <taxon>Anthemideae</taxon>
        <taxon>Anthemidinae</taxon>
        <taxon>Tanacetum</taxon>
    </lineage>
</organism>
<dbReference type="InterPro" id="IPR039537">
    <property type="entry name" value="Retrotran_Ty1/copia-like"/>
</dbReference>
<dbReference type="GO" id="GO:0015074">
    <property type="term" value="P:DNA integration"/>
    <property type="evidence" value="ECO:0007669"/>
    <property type="project" value="InterPro"/>
</dbReference>
<evidence type="ECO:0000256" key="3">
    <source>
        <dbReference type="SAM" id="MobiDB-lite"/>
    </source>
</evidence>
<feature type="domain" description="Integrase catalytic" evidence="4">
    <location>
        <begin position="173"/>
        <end position="251"/>
    </location>
</feature>
<evidence type="ECO:0000256" key="2">
    <source>
        <dbReference type="SAM" id="Coils"/>
    </source>
</evidence>
<dbReference type="SUPFAM" id="SSF53098">
    <property type="entry name" value="Ribonuclease H-like"/>
    <property type="match status" value="1"/>
</dbReference>
<dbReference type="Pfam" id="PF22936">
    <property type="entry name" value="Pol_BBD"/>
    <property type="match status" value="1"/>
</dbReference>
<feature type="region of interest" description="Disordered" evidence="3">
    <location>
        <begin position="88"/>
        <end position="139"/>
    </location>
</feature>
<dbReference type="PANTHER" id="PTHR42648:SF32">
    <property type="entry name" value="RIBONUCLEASE H-LIKE DOMAIN, GAG-PRE-INTEGRASE DOMAIN PROTEIN-RELATED"/>
    <property type="match status" value="1"/>
</dbReference>
<feature type="region of interest" description="Disordered" evidence="3">
    <location>
        <begin position="904"/>
        <end position="924"/>
    </location>
</feature>
<dbReference type="PANTHER" id="PTHR42648">
    <property type="entry name" value="TRANSPOSASE, PUTATIVE-RELATED"/>
    <property type="match status" value="1"/>
</dbReference>
<feature type="compositionally biased region" description="Basic and acidic residues" evidence="3">
    <location>
        <begin position="396"/>
        <end position="405"/>
    </location>
</feature>
<evidence type="ECO:0000313" key="5">
    <source>
        <dbReference type="EMBL" id="GEU82322.1"/>
    </source>
</evidence>
<keyword evidence="1" id="KW-0645">Protease</keyword>
<dbReference type="GO" id="GO:0003676">
    <property type="term" value="F:nucleic acid binding"/>
    <property type="evidence" value="ECO:0007669"/>
    <property type="project" value="InterPro"/>
</dbReference>
<feature type="region of interest" description="Disordered" evidence="3">
    <location>
        <begin position="539"/>
        <end position="558"/>
    </location>
</feature>
<dbReference type="InterPro" id="IPR001584">
    <property type="entry name" value="Integrase_cat-core"/>
</dbReference>
<sequence>MGSDQTLKSLKALDEGYSSKNYVRKFLRALHPKWREQVTKIEESKDLTSLSLDELIMNLKVHEMIIKKDFEIVKEKVERKSLSFKAKKESSDEECSTSGSEDEVYAARTTKRHSKEAVMTRTEKGNPQQALKDKRGLDSGCSRHMTGNMSYLSDFKEINGGYVVFGGNPKVCCEMKGIKREFSVARTPQQNGVVERKNMTLIKAARSMLADSLLTIRFWAEAVNTACYVQNRVLVTKPHNKTPYEPLLGRTPSIAFMIPFGCHVTILNTLDPLGKFDGKVDEGFLVVYSVSSKVLRVFNNRTIIVQETLHINFLENQPNVTGNGPTWIFDINTLTQSMIYQPVVVGNQPNSSACILENFNVGKVGKETVFTQQYVLLPLWSTSSKDPQNTYADAAFDDKENESEVHVSLSSSDKPKKHDEHAKREAKGKNRVNAISTPVTVVGPNSTNITNSFNDAGPSDNDVSPNFEIGQKSSFVDPSQYPDDPNMPALEDIVYFDDEEDVGAKADFSNLETSITVSPIPTTRVHKDHPVTQIIDGKSASTPIDTEKPLHKDPDGEDVDTVVATSSTEDEYVVAASCCAQVLWIQNQLLEYGSKLMLFGLTNDVVHLMLLRHKLVLLRVSMASAVICLATGVDTPLFDAMLVPQQVHDDVAEVEVDEDEDNEVSAKVANLEQDKIAQALEIVKLKQRVRRLEKKRRTKHSGLKRLKKVGRKIAELDADEDVTLEDVDAEVEVDANIQGRMAESQDKAYHLDLQHAKKVLSMHDTDKAEPAEVEEVLKVVTASKLMAEVVTTTAPITTAAQVPKPSVPRKRRGVVIQDPEETAAASVIVHLEDNTVMRYQALKRKPLTEAQARKNMMIYLKNMAGFKMDFFKGMTYNEIRPIFEKHCNSIRAFVEKEDEEVTVQEKRQGGNLEQETSKKQRIDEEEEELKTHLQIVVNDDDDDVYSEATPLASKVPVVDYQIHYEHNKPYYKIIREDGTHQLFLSFITLLKNFNKENLEALWKIVKERFESTEPNNFSDDFLLNTLKIMFEKPNVEASVWRDQKGRYGLAKVKSWKLFESYGVHIITLTTTQMILLVKKKYSLTHFTLEQMLNNVRLEVEEESEMSLELLRL</sequence>
<protein>
    <submittedName>
        <fullName evidence="5">Retrovirus-related Pol polyprotein from transposon TNT 1-94</fullName>
    </submittedName>
</protein>
<evidence type="ECO:0000256" key="1">
    <source>
        <dbReference type="ARBA" id="ARBA00022670"/>
    </source>
</evidence>
<comment type="caution">
    <text evidence="5">The sequence shown here is derived from an EMBL/GenBank/DDBJ whole genome shotgun (WGS) entry which is preliminary data.</text>
</comment>
<dbReference type="InterPro" id="IPR012337">
    <property type="entry name" value="RNaseH-like_sf"/>
</dbReference>
<feature type="compositionally biased region" description="Basic and acidic residues" evidence="3">
    <location>
        <begin position="413"/>
        <end position="428"/>
    </location>
</feature>
<dbReference type="AlphaFoldDB" id="A0A6L2NB57"/>
<dbReference type="Gene3D" id="3.30.420.10">
    <property type="entry name" value="Ribonuclease H-like superfamily/Ribonuclease H"/>
    <property type="match status" value="1"/>
</dbReference>
<feature type="coiled-coil region" evidence="2">
    <location>
        <begin position="668"/>
        <end position="695"/>
    </location>
</feature>